<protein>
    <submittedName>
        <fullName evidence="1">Uncharacterized protein</fullName>
    </submittedName>
</protein>
<proteinExistence type="predicted"/>
<dbReference type="AlphaFoldDB" id="A0A9D4ZIP0"/>
<evidence type="ECO:0000313" key="1">
    <source>
        <dbReference type="EMBL" id="KAI5075337.1"/>
    </source>
</evidence>
<keyword evidence="2" id="KW-1185">Reference proteome</keyword>
<dbReference type="Proteomes" id="UP000886520">
    <property type="component" value="Chromosome 9"/>
</dbReference>
<organism evidence="1 2">
    <name type="scientific">Adiantum capillus-veneris</name>
    <name type="common">Maidenhair fern</name>
    <dbReference type="NCBI Taxonomy" id="13818"/>
    <lineage>
        <taxon>Eukaryota</taxon>
        <taxon>Viridiplantae</taxon>
        <taxon>Streptophyta</taxon>
        <taxon>Embryophyta</taxon>
        <taxon>Tracheophyta</taxon>
        <taxon>Polypodiopsida</taxon>
        <taxon>Polypodiidae</taxon>
        <taxon>Polypodiales</taxon>
        <taxon>Pteridineae</taxon>
        <taxon>Pteridaceae</taxon>
        <taxon>Vittarioideae</taxon>
        <taxon>Adiantum</taxon>
    </lineage>
</organism>
<evidence type="ECO:0000313" key="2">
    <source>
        <dbReference type="Proteomes" id="UP000886520"/>
    </source>
</evidence>
<sequence length="149" mass="15076">MTQTVPATAGSGEPAPLPPSVYGAPNYAYGIPVDGVTIDQQRTAKSVPSISELGPLPYSSPAAAPVVQGKPLEQGMSNGNVDQQLPAIVDGSGRNIYFTVHNTSSVAAPATGASPAANIINVNNSNNNNQAVVMDSYHGGCVCGVGWAL</sequence>
<comment type="caution">
    <text evidence="1">The sequence shown here is derived from an EMBL/GenBank/DDBJ whole genome shotgun (WGS) entry which is preliminary data.</text>
</comment>
<reference evidence="1" key="1">
    <citation type="submission" date="2021-01" db="EMBL/GenBank/DDBJ databases">
        <title>Adiantum capillus-veneris genome.</title>
        <authorList>
            <person name="Fang Y."/>
            <person name="Liao Q."/>
        </authorList>
    </citation>
    <scope>NUCLEOTIDE SEQUENCE</scope>
    <source>
        <strain evidence="1">H3</strain>
        <tissue evidence="1">Leaf</tissue>
    </source>
</reference>
<gene>
    <name evidence="1" type="ORF">GOP47_0009413</name>
</gene>
<accession>A0A9D4ZIP0</accession>
<dbReference type="EMBL" id="JABFUD020000009">
    <property type="protein sequence ID" value="KAI5075337.1"/>
    <property type="molecule type" value="Genomic_DNA"/>
</dbReference>
<name>A0A9D4ZIP0_ADICA</name>